<dbReference type="InterPro" id="IPR003604">
    <property type="entry name" value="Matrin/U1-like-C_Znf_C2H2"/>
</dbReference>
<proteinExistence type="inferred from homology"/>
<dbReference type="InterPro" id="IPR013087">
    <property type="entry name" value="Znf_C2H2_type"/>
</dbReference>
<dbReference type="OMA" id="RKMETQP"/>
<dbReference type="InterPro" id="IPR036236">
    <property type="entry name" value="Znf_C2H2_sf"/>
</dbReference>
<evidence type="ECO:0000256" key="7">
    <source>
        <dbReference type="ARBA" id="ARBA00022833"/>
    </source>
</evidence>
<dbReference type="SUPFAM" id="SSF57667">
    <property type="entry name" value="beta-beta-alpha zinc fingers"/>
    <property type="match status" value="1"/>
</dbReference>
<evidence type="ECO:0000256" key="6">
    <source>
        <dbReference type="ARBA" id="ARBA00022771"/>
    </source>
</evidence>
<dbReference type="Pfam" id="PF12171">
    <property type="entry name" value="zf-C2H2_jaz"/>
    <property type="match status" value="1"/>
</dbReference>
<dbReference type="InterPro" id="IPR051879">
    <property type="entry name" value="C2H2-ZF_Maturation_Protein"/>
</dbReference>
<reference evidence="16 17" key="1">
    <citation type="submission" date="2015-08" db="EMBL/GenBank/DDBJ databases">
        <title>Ancestral chromatin configuration constrains chromatin evolution on differentiating sex chromosomes in Drosophila.</title>
        <authorList>
            <person name="Zhou Q."/>
            <person name="Bachtrog D."/>
        </authorList>
    </citation>
    <scope>NUCLEOTIDE SEQUENCE [LARGE SCALE GENOMIC DNA]</scope>
    <source>
        <tissue evidence="16">Whole larvae</tissue>
    </source>
</reference>
<keyword evidence="3" id="KW-0963">Cytoplasm</keyword>
<evidence type="ECO:0000256" key="9">
    <source>
        <dbReference type="ARBA" id="ARBA00038064"/>
    </source>
</evidence>
<keyword evidence="7" id="KW-0862">Zinc</keyword>
<evidence type="ECO:0000256" key="10">
    <source>
        <dbReference type="ARBA" id="ARBA00057732"/>
    </source>
</evidence>
<feature type="domain" description="C2H2-type" evidence="15">
    <location>
        <begin position="59"/>
        <end position="88"/>
    </location>
</feature>
<feature type="compositionally biased region" description="Basic and acidic residues" evidence="14">
    <location>
        <begin position="115"/>
        <end position="136"/>
    </location>
</feature>
<dbReference type="Gene3D" id="3.30.160.60">
    <property type="entry name" value="Classic Zinc Finger"/>
    <property type="match status" value="1"/>
</dbReference>
<dbReference type="GO" id="GO:0008270">
    <property type="term" value="F:zinc ion binding"/>
    <property type="evidence" value="ECO:0007669"/>
    <property type="project" value="UniProtKB-KW"/>
</dbReference>
<feature type="compositionally biased region" description="Basic residues" evidence="14">
    <location>
        <begin position="158"/>
        <end position="168"/>
    </location>
</feature>
<dbReference type="GO" id="GO:0005737">
    <property type="term" value="C:cytoplasm"/>
    <property type="evidence" value="ECO:0007669"/>
    <property type="project" value="UniProtKB-SubCell"/>
</dbReference>
<keyword evidence="17" id="KW-1185">Reference proteome</keyword>
<evidence type="ECO:0000256" key="12">
    <source>
        <dbReference type="ARBA" id="ARBA00068297"/>
    </source>
</evidence>
<sequence>MGMVQKRKKMHYGDTHLQRRWRVRNRRRDLDQIDDDLRTRSGELINQNVDLEKPGFAQFYCVHCAKYFIDDTAMQAHFRTKVHKRRLKALETEPYSIEESERAAGRGSFQKPKKRVMETQPTKEEVIGGKRIKVTEVAENDSNAMEQDDQKPTTSVKANRKRKQKMDT</sequence>
<dbReference type="AlphaFoldDB" id="A0A0M4EVY2"/>
<accession>A0A0M4EVY2</accession>
<dbReference type="InterPro" id="IPR022755">
    <property type="entry name" value="Znf_C2H2_jaz"/>
</dbReference>
<dbReference type="EMBL" id="CP012528">
    <property type="protein sequence ID" value="ALC49510.1"/>
    <property type="molecule type" value="Genomic_DNA"/>
</dbReference>
<evidence type="ECO:0000256" key="14">
    <source>
        <dbReference type="SAM" id="MobiDB-lite"/>
    </source>
</evidence>
<name>A0A0M4EVY2_DROBS</name>
<evidence type="ECO:0000259" key="15">
    <source>
        <dbReference type="PROSITE" id="PS50157"/>
    </source>
</evidence>
<dbReference type="GO" id="GO:0003676">
    <property type="term" value="F:nucleic acid binding"/>
    <property type="evidence" value="ECO:0007669"/>
    <property type="project" value="InterPro"/>
</dbReference>
<dbReference type="GO" id="GO:0005634">
    <property type="term" value="C:nucleus"/>
    <property type="evidence" value="ECO:0007669"/>
    <property type="project" value="UniProtKB-SubCell"/>
</dbReference>
<evidence type="ECO:0000256" key="1">
    <source>
        <dbReference type="ARBA" id="ARBA00004123"/>
    </source>
</evidence>
<dbReference type="FunFam" id="3.30.160.60:FF:000299">
    <property type="entry name" value="Zinc finger protein 593"/>
    <property type="match status" value="1"/>
</dbReference>
<evidence type="ECO:0000256" key="11">
    <source>
        <dbReference type="ARBA" id="ARBA00065398"/>
    </source>
</evidence>
<comment type="subcellular location">
    <subcellularLocation>
        <location evidence="2">Cytoplasm</location>
    </subcellularLocation>
    <subcellularLocation>
        <location evidence="1">Nucleus</location>
    </subcellularLocation>
</comment>
<dbReference type="PANTHER" id="PTHR46095">
    <property type="entry name" value="ZINC FINGER PROTEIN 593"/>
    <property type="match status" value="1"/>
</dbReference>
<evidence type="ECO:0000313" key="17">
    <source>
        <dbReference type="Proteomes" id="UP000494163"/>
    </source>
</evidence>
<organism evidence="16 17">
    <name type="scientific">Drosophila busckii</name>
    <name type="common">Fruit fly</name>
    <dbReference type="NCBI Taxonomy" id="30019"/>
    <lineage>
        <taxon>Eukaryota</taxon>
        <taxon>Metazoa</taxon>
        <taxon>Ecdysozoa</taxon>
        <taxon>Arthropoda</taxon>
        <taxon>Hexapoda</taxon>
        <taxon>Insecta</taxon>
        <taxon>Pterygota</taxon>
        <taxon>Neoptera</taxon>
        <taxon>Endopterygota</taxon>
        <taxon>Diptera</taxon>
        <taxon>Brachycera</taxon>
        <taxon>Muscomorpha</taxon>
        <taxon>Ephydroidea</taxon>
        <taxon>Drosophilidae</taxon>
        <taxon>Drosophila</taxon>
    </lineage>
</organism>
<protein>
    <recommendedName>
        <fullName evidence="12">Zinc finger protein 593 homolog</fullName>
    </recommendedName>
</protein>
<dbReference type="SMART" id="SM00451">
    <property type="entry name" value="ZnF_U1"/>
    <property type="match status" value="1"/>
</dbReference>
<evidence type="ECO:0000256" key="5">
    <source>
        <dbReference type="ARBA" id="ARBA00022723"/>
    </source>
</evidence>
<dbReference type="Proteomes" id="UP000494163">
    <property type="component" value="Chromosome X"/>
</dbReference>
<dbReference type="STRING" id="30019.A0A0M4EVY2"/>
<gene>
    <name evidence="16" type="ORF">Dbus_chrXg1366</name>
</gene>
<evidence type="ECO:0000313" key="16">
    <source>
        <dbReference type="EMBL" id="ALC49510.1"/>
    </source>
</evidence>
<dbReference type="PROSITE" id="PS00028">
    <property type="entry name" value="ZINC_FINGER_C2H2_1"/>
    <property type="match status" value="1"/>
</dbReference>
<keyword evidence="5" id="KW-0479">Metal-binding</keyword>
<dbReference type="GO" id="GO:0042254">
    <property type="term" value="P:ribosome biogenesis"/>
    <property type="evidence" value="ECO:0007669"/>
    <property type="project" value="UniProtKB-KW"/>
</dbReference>
<comment type="function">
    <text evidence="10">Involved in pre-60S ribosomal particles maturation by promoting the nuclear export of the 60S ribosome.</text>
</comment>
<comment type="subunit">
    <text evidence="11">Associates with pre-60S ribosomal particles; released from the pre-60S particle very early in the cytoplasm.</text>
</comment>
<dbReference type="PROSITE" id="PS50157">
    <property type="entry name" value="ZINC_FINGER_C2H2_2"/>
    <property type="match status" value="1"/>
</dbReference>
<keyword evidence="4" id="KW-0690">Ribosome biogenesis</keyword>
<dbReference type="GO" id="GO:0043021">
    <property type="term" value="F:ribonucleoprotein complex binding"/>
    <property type="evidence" value="ECO:0007669"/>
    <property type="project" value="UniProtKB-ARBA"/>
</dbReference>
<dbReference type="OrthoDB" id="24683at2759"/>
<keyword evidence="8" id="KW-0539">Nucleus</keyword>
<evidence type="ECO:0000256" key="13">
    <source>
        <dbReference type="PROSITE-ProRule" id="PRU00042"/>
    </source>
</evidence>
<comment type="similarity">
    <text evidence="9">Belongs to the ZNF593/BUD20 C2H2-type zinc-finger protein family.</text>
</comment>
<dbReference type="SMR" id="A0A0M4EVY2"/>
<evidence type="ECO:0000256" key="2">
    <source>
        <dbReference type="ARBA" id="ARBA00004496"/>
    </source>
</evidence>
<dbReference type="PANTHER" id="PTHR46095:SF1">
    <property type="entry name" value="ZINC FINGER PROTEIN 593"/>
    <property type="match status" value="1"/>
</dbReference>
<evidence type="ECO:0000256" key="4">
    <source>
        <dbReference type="ARBA" id="ARBA00022517"/>
    </source>
</evidence>
<keyword evidence="6 13" id="KW-0863">Zinc-finger</keyword>
<evidence type="ECO:0000256" key="8">
    <source>
        <dbReference type="ARBA" id="ARBA00023242"/>
    </source>
</evidence>
<feature type="region of interest" description="Disordered" evidence="14">
    <location>
        <begin position="96"/>
        <end position="168"/>
    </location>
</feature>
<evidence type="ECO:0000256" key="3">
    <source>
        <dbReference type="ARBA" id="ARBA00022490"/>
    </source>
</evidence>